<evidence type="ECO:0000256" key="1">
    <source>
        <dbReference type="ARBA" id="ARBA00022527"/>
    </source>
</evidence>
<keyword evidence="1" id="KW-0418">Kinase</keyword>
<dbReference type="PANTHER" id="PTHR35526:SF3">
    <property type="entry name" value="ANTI-SIGMA-F FACTOR RSBW"/>
    <property type="match status" value="1"/>
</dbReference>
<organism evidence="3 4">
    <name type="scientific">Actinomadura barringtoniae</name>
    <dbReference type="NCBI Taxonomy" id="1427535"/>
    <lineage>
        <taxon>Bacteria</taxon>
        <taxon>Bacillati</taxon>
        <taxon>Actinomycetota</taxon>
        <taxon>Actinomycetes</taxon>
        <taxon>Streptosporangiales</taxon>
        <taxon>Thermomonosporaceae</taxon>
        <taxon>Actinomadura</taxon>
    </lineage>
</organism>
<dbReference type="GO" id="GO:0004674">
    <property type="term" value="F:protein serine/threonine kinase activity"/>
    <property type="evidence" value="ECO:0007669"/>
    <property type="project" value="UniProtKB-KW"/>
</dbReference>
<evidence type="ECO:0000313" key="3">
    <source>
        <dbReference type="EMBL" id="MBO2454189.1"/>
    </source>
</evidence>
<accession>A0A939PSB1</accession>
<name>A0A939PSB1_9ACTN</name>
<gene>
    <name evidence="3" type="ORF">J4573_44375</name>
</gene>
<comment type="caution">
    <text evidence="3">The sequence shown here is derived from an EMBL/GenBank/DDBJ whole genome shotgun (WGS) entry which is preliminary data.</text>
</comment>
<feature type="domain" description="Histidine kinase/HSP90-like ATPase" evidence="2">
    <location>
        <begin position="25"/>
        <end position="125"/>
    </location>
</feature>
<dbReference type="InterPro" id="IPR003594">
    <property type="entry name" value="HATPase_dom"/>
</dbReference>
<keyword evidence="1" id="KW-0723">Serine/threonine-protein kinase</keyword>
<dbReference type="RefSeq" id="WP_208262401.1">
    <property type="nucleotide sequence ID" value="NZ_JAGEOJ010000025.1"/>
</dbReference>
<dbReference type="Proteomes" id="UP000669179">
    <property type="component" value="Unassembled WGS sequence"/>
</dbReference>
<dbReference type="InterPro" id="IPR036890">
    <property type="entry name" value="HATPase_C_sf"/>
</dbReference>
<keyword evidence="3" id="KW-0547">Nucleotide-binding</keyword>
<dbReference type="EMBL" id="JAGEOJ010000025">
    <property type="protein sequence ID" value="MBO2454189.1"/>
    <property type="molecule type" value="Genomic_DNA"/>
</dbReference>
<dbReference type="GO" id="GO:0005524">
    <property type="term" value="F:ATP binding"/>
    <property type="evidence" value="ECO:0007669"/>
    <property type="project" value="UniProtKB-KW"/>
</dbReference>
<reference evidence="3" key="1">
    <citation type="submission" date="2021-03" db="EMBL/GenBank/DDBJ databases">
        <authorList>
            <person name="Kanchanasin P."/>
            <person name="Saeng-In P."/>
            <person name="Phongsopitanun W."/>
            <person name="Yuki M."/>
            <person name="Kudo T."/>
            <person name="Ohkuma M."/>
            <person name="Tanasupawat S."/>
        </authorList>
    </citation>
    <scope>NUCLEOTIDE SEQUENCE</scope>
    <source>
        <strain evidence="3">GKU 128</strain>
    </source>
</reference>
<protein>
    <submittedName>
        <fullName evidence="3">ATP-binding protein</fullName>
    </submittedName>
</protein>
<keyword evidence="4" id="KW-1185">Reference proteome</keyword>
<dbReference type="Pfam" id="PF13581">
    <property type="entry name" value="HATPase_c_2"/>
    <property type="match status" value="1"/>
</dbReference>
<dbReference type="Gene3D" id="3.30.565.10">
    <property type="entry name" value="Histidine kinase-like ATPase, C-terminal domain"/>
    <property type="match status" value="1"/>
</dbReference>
<dbReference type="InterPro" id="IPR050267">
    <property type="entry name" value="Anti-sigma-factor_SerPK"/>
</dbReference>
<dbReference type="PANTHER" id="PTHR35526">
    <property type="entry name" value="ANTI-SIGMA-F FACTOR RSBW-RELATED"/>
    <property type="match status" value="1"/>
</dbReference>
<sequence length="149" mass="16224">MMVDAEPGTGRKPYLRLNLTLSFSEVSRARAGVARALQALGHPDLVSDAMVISSELVTNAVTAQTQGRVIFAVWGNRGRPLVEVWDTAIWTAPRLDPPPIEALMDMDESDLGGWGLANVQTLAAHWGHRLAEFPGEPGVIRKCVWALLK</sequence>
<dbReference type="AlphaFoldDB" id="A0A939PSB1"/>
<evidence type="ECO:0000259" key="2">
    <source>
        <dbReference type="Pfam" id="PF13581"/>
    </source>
</evidence>
<dbReference type="CDD" id="cd16936">
    <property type="entry name" value="HATPase_RsbW-like"/>
    <property type="match status" value="1"/>
</dbReference>
<proteinExistence type="predicted"/>
<keyword evidence="1" id="KW-0808">Transferase</keyword>
<evidence type="ECO:0000313" key="4">
    <source>
        <dbReference type="Proteomes" id="UP000669179"/>
    </source>
</evidence>
<keyword evidence="3" id="KW-0067">ATP-binding</keyword>
<dbReference type="SUPFAM" id="SSF55874">
    <property type="entry name" value="ATPase domain of HSP90 chaperone/DNA topoisomerase II/histidine kinase"/>
    <property type="match status" value="1"/>
</dbReference>